<sequence>MNLMGQTILPVFYHVDPSEVRKKADSGEAFSKHEEAFKDNKQNVQRWRDALTQVSNLSGWHLQDDYESKVIQDIVGKIFTELNQPISSVATDLVGMDSRVKEMLSCLDMGLHKVCVIGILGIGGIGKTTVARVVYERICAQFEACSFLANVRI</sequence>
<dbReference type="SUPFAM" id="SSF52200">
    <property type="entry name" value="Toll/Interleukin receptor TIR domain"/>
    <property type="match status" value="1"/>
</dbReference>
<evidence type="ECO:0000313" key="3">
    <source>
        <dbReference type="RefSeq" id="XP_021814678.1"/>
    </source>
</evidence>
<dbReference type="GO" id="GO:0006952">
    <property type="term" value="P:defense response"/>
    <property type="evidence" value="ECO:0007669"/>
    <property type="project" value="InterPro"/>
</dbReference>
<dbReference type="KEGG" id="pavi:110757391"/>
<protein>
    <submittedName>
        <fullName evidence="3">TMV resistance protein N-like</fullName>
    </submittedName>
</protein>
<organism evidence="2 3">
    <name type="scientific">Prunus avium</name>
    <name type="common">Cherry</name>
    <name type="synonym">Cerasus avium</name>
    <dbReference type="NCBI Taxonomy" id="42229"/>
    <lineage>
        <taxon>Eukaryota</taxon>
        <taxon>Viridiplantae</taxon>
        <taxon>Streptophyta</taxon>
        <taxon>Embryophyta</taxon>
        <taxon>Tracheophyta</taxon>
        <taxon>Spermatophyta</taxon>
        <taxon>Magnoliopsida</taxon>
        <taxon>eudicotyledons</taxon>
        <taxon>Gunneridae</taxon>
        <taxon>Pentapetalae</taxon>
        <taxon>rosids</taxon>
        <taxon>fabids</taxon>
        <taxon>Rosales</taxon>
        <taxon>Rosaceae</taxon>
        <taxon>Amygdaloideae</taxon>
        <taxon>Amygdaleae</taxon>
        <taxon>Prunus</taxon>
    </lineage>
</organism>
<dbReference type="InterPro" id="IPR044974">
    <property type="entry name" value="Disease_R_plants"/>
</dbReference>
<dbReference type="SUPFAM" id="SSF52540">
    <property type="entry name" value="P-loop containing nucleoside triphosphate hydrolases"/>
    <property type="match status" value="1"/>
</dbReference>
<proteinExistence type="predicted"/>
<dbReference type="AlphaFoldDB" id="A0A6P5SLN2"/>
<feature type="domain" description="TIR" evidence="1">
    <location>
        <begin position="1"/>
        <end position="82"/>
    </location>
</feature>
<dbReference type="InterPro" id="IPR027417">
    <property type="entry name" value="P-loop_NTPase"/>
</dbReference>
<dbReference type="PROSITE" id="PS50104">
    <property type="entry name" value="TIR"/>
    <property type="match status" value="1"/>
</dbReference>
<gene>
    <name evidence="3" type="primary">LOC110757391</name>
</gene>
<evidence type="ECO:0000259" key="1">
    <source>
        <dbReference type="PROSITE" id="PS50104"/>
    </source>
</evidence>
<dbReference type="Proteomes" id="UP000515124">
    <property type="component" value="Unplaced"/>
</dbReference>
<evidence type="ECO:0000313" key="2">
    <source>
        <dbReference type="Proteomes" id="UP000515124"/>
    </source>
</evidence>
<dbReference type="Gene3D" id="3.40.50.10140">
    <property type="entry name" value="Toll/interleukin-1 receptor homology (TIR) domain"/>
    <property type="match status" value="1"/>
</dbReference>
<dbReference type="PANTHER" id="PTHR11017">
    <property type="entry name" value="LEUCINE-RICH REPEAT-CONTAINING PROTEIN"/>
    <property type="match status" value="1"/>
</dbReference>
<name>A0A6P5SLN2_PRUAV</name>
<dbReference type="Pfam" id="PF01582">
    <property type="entry name" value="TIR"/>
    <property type="match status" value="1"/>
</dbReference>
<accession>A0A6P5SLN2</accession>
<dbReference type="GO" id="GO:0007165">
    <property type="term" value="P:signal transduction"/>
    <property type="evidence" value="ECO:0007669"/>
    <property type="project" value="InterPro"/>
</dbReference>
<reference evidence="3" key="1">
    <citation type="submission" date="2025-08" db="UniProtKB">
        <authorList>
            <consortium name="RefSeq"/>
        </authorList>
    </citation>
    <scope>IDENTIFICATION</scope>
</reference>
<dbReference type="RefSeq" id="XP_021814678.1">
    <property type="nucleotide sequence ID" value="XM_021958986.1"/>
</dbReference>
<dbReference type="InterPro" id="IPR035897">
    <property type="entry name" value="Toll_tir_struct_dom_sf"/>
</dbReference>
<dbReference type="InterPro" id="IPR000157">
    <property type="entry name" value="TIR_dom"/>
</dbReference>
<keyword evidence="2" id="KW-1185">Reference proteome</keyword>
<dbReference type="PANTHER" id="PTHR11017:SF527">
    <property type="entry name" value="TMV RESISTANCE PROTEIN N-LIKE"/>
    <property type="match status" value="1"/>
</dbReference>
<dbReference type="Gene3D" id="3.40.50.300">
    <property type="entry name" value="P-loop containing nucleotide triphosphate hydrolases"/>
    <property type="match status" value="1"/>
</dbReference>
<dbReference type="GeneID" id="110757391"/>